<dbReference type="EMBL" id="BGPR01004134">
    <property type="protein sequence ID" value="GBM96325.1"/>
    <property type="molecule type" value="Genomic_DNA"/>
</dbReference>
<dbReference type="PANTHER" id="PTHR31511:SF12">
    <property type="entry name" value="RHO TERMINATION FACTOR N-TERMINAL DOMAIN-CONTAINING PROTEIN"/>
    <property type="match status" value="1"/>
</dbReference>
<evidence type="ECO:0000313" key="1">
    <source>
        <dbReference type="EMBL" id="GBM96325.1"/>
    </source>
</evidence>
<comment type="caution">
    <text evidence="1">The sequence shown here is derived from an EMBL/GenBank/DDBJ whole genome shotgun (WGS) entry which is preliminary data.</text>
</comment>
<reference evidence="1 2" key="1">
    <citation type="journal article" date="2019" name="Sci. Rep.">
        <title>Orb-weaving spider Araneus ventricosus genome elucidates the spidroin gene catalogue.</title>
        <authorList>
            <person name="Kono N."/>
            <person name="Nakamura H."/>
            <person name="Ohtoshi R."/>
            <person name="Moran D.A.P."/>
            <person name="Shinohara A."/>
            <person name="Yoshida Y."/>
            <person name="Fujiwara M."/>
            <person name="Mori M."/>
            <person name="Tomita M."/>
            <person name="Arakawa K."/>
        </authorList>
    </citation>
    <scope>NUCLEOTIDE SEQUENCE [LARGE SCALE GENOMIC DNA]</scope>
</reference>
<protein>
    <submittedName>
        <fullName evidence="1">Uncharacterized protein</fullName>
    </submittedName>
</protein>
<keyword evidence="2" id="KW-1185">Reference proteome</keyword>
<dbReference type="Proteomes" id="UP000499080">
    <property type="component" value="Unassembled WGS sequence"/>
</dbReference>
<evidence type="ECO:0000313" key="2">
    <source>
        <dbReference type="Proteomes" id="UP000499080"/>
    </source>
</evidence>
<organism evidence="1 2">
    <name type="scientific">Araneus ventricosus</name>
    <name type="common">Orbweaver spider</name>
    <name type="synonym">Epeira ventricosa</name>
    <dbReference type="NCBI Taxonomy" id="182803"/>
    <lineage>
        <taxon>Eukaryota</taxon>
        <taxon>Metazoa</taxon>
        <taxon>Ecdysozoa</taxon>
        <taxon>Arthropoda</taxon>
        <taxon>Chelicerata</taxon>
        <taxon>Arachnida</taxon>
        <taxon>Araneae</taxon>
        <taxon>Araneomorphae</taxon>
        <taxon>Entelegynae</taxon>
        <taxon>Araneoidea</taxon>
        <taxon>Araneidae</taxon>
        <taxon>Araneus</taxon>
    </lineage>
</organism>
<dbReference type="OrthoDB" id="6432376at2759"/>
<name>A0A4Y2K3B8_ARAVE</name>
<proteinExistence type="predicted"/>
<dbReference type="PANTHER" id="PTHR31511">
    <property type="entry name" value="PROTEIN CBG23764"/>
    <property type="match status" value="1"/>
</dbReference>
<gene>
    <name evidence="1" type="ORF">AVEN_182464_1</name>
</gene>
<accession>A0A4Y2K3B8</accession>
<dbReference type="AlphaFoldDB" id="A0A4Y2K3B8"/>
<sequence>MDSIEKLDVKRLPHREAFFNVLTQGHIAEADYSHEKLVHRSFNCQTFGDYLNLYQNSDVVMLAEVFCAFRNISLKWYGLDPVHYISVSKLTLYAGLKPSKIELKLLGNVDDCIWFEIQMRGAMGKRFAKANNHLLPDSYDRSKPISYILALDDVNLYGYAMSKPSPYGEFYWLSLDEIATFNSVAISPDFDIGFELEVDLEIPSSQHERQNDWPMTPEHLTIIYEMLSPYSQQLCTKFNLKNTLPCRKQTPNFFPKKITSLIILI</sequence>